<evidence type="ECO:0000256" key="1">
    <source>
        <dbReference type="SAM" id="Phobius"/>
    </source>
</evidence>
<proteinExistence type="predicted"/>
<keyword evidence="1" id="KW-1133">Transmembrane helix</keyword>
<dbReference type="Proteomes" id="UP001207918">
    <property type="component" value="Unassembled WGS sequence"/>
</dbReference>
<organism evidence="3 4">
    <name type="scientific">Fodinibius salsisoli</name>
    <dbReference type="NCBI Taxonomy" id="2820877"/>
    <lineage>
        <taxon>Bacteria</taxon>
        <taxon>Pseudomonadati</taxon>
        <taxon>Balneolota</taxon>
        <taxon>Balneolia</taxon>
        <taxon>Balneolales</taxon>
        <taxon>Balneolaceae</taxon>
        <taxon>Fodinibius</taxon>
    </lineage>
</organism>
<dbReference type="PANTHER" id="PTHR39430">
    <property type="entry name" value="MEMBRANE-ASSOCIATED PROTEASE-RELATED"/>
    <property type="match status" value="1"/>
</dbReference>
<keyword evidence="1" id="KW-0812">Transmembrane</keyword>
<comment type="caution">
    <text evidence="3">The sequence shown here is derived from an EMBL/GenBank/DDBJ whole genome shotgun (WGS) entry which is preliminary data.</text>
</comment>
<feature type="transmembrane region" description="Helical" evidence="1">
    <location>
        <begin position="20"/>
        <end position="40"/>
    </location>
</feature>
<keyword evidence="3" id="KW-0645">Protease</keyword>
<reference evidence="3 4" key="1">
    <citation type="submission" date="2021-03" db="EMBL/GenBank/DDBJ databases">
        <title>Aliifodinibius sp. nov., a new bacterium isolated from saline soil.</title>
        <authorList>
            <person name="Galisteo C."/>
            <person name="De La Haba R."/>
            <person name="Sanchez-Porro C."/>
            <person name="Ventosa A."/>
        </authorList>
    </citation>
    <scope>NUCLEOTIDE SEQUENCE [LARGE SCALE GENOMIC DNA]</scope>
    <source>
        <strain evidence="3 4">1BSP15-2V2</strain>
    </source>
</reference>
<protein>
    <submittedName>
        <fullName evidence="3">CPBP family intramembrane metalloprotease</fullName>
    </submittedName>
</protein>
<evidence type="ECO:0000313" key="3">
    <source>
        <dbReference type="EMBL" id="MCW9708481.1"/>
    </source>
</evidence>
<accession>A0ABT3PRL8</accession>
<feature type="transmembrane region" description="Helical" evidence="1">
    <location>
        <begin position="264"/>
        <end position="287"/>
    </location>
</feature>
<name>A0ABT3PRL8_9BACT</name>
<feature type="transmembrane region" description="Helical" evidence="1">
    <location>
        <begin position="194"/>
        <end position="213"/>
    </location>
</feature>
<keyword evidence="3" id="KW-0378">Hydrolase</keyword>
<feature type="transmembrane region" description="Helical" evidence="1">
    <location>
        <begin position="46"/>
        <end position="67"/>
    </location>
</feature>
<dbReference type="RefSeq" id="WP_265767265.1">
    <property type="nucleotide sequence ID" value="NZ_JAGGJA010000013.1"/>
</dbReference>
<evidence type="ECO:0000259" key="2">
    <source>
        <dbReference type="Pfam" id="PF02517"/>
    </source>
</evidence>
<sequence>MNLFFNKDEQRTRAGWRVLIQFFLFFFISGFAALAFNALFPSSLSIASAIPQLIGVAVSIILAAYALDKRHLEDYGLSLSPQWWKDLAAGIIIAGFALSVIFLIEWTAGWLIISGYGWTPTSGHSFLWGILSALGAMLLVGFYEEWCFRGYQLLNLTEGLQYPKLGVRGAVTIATLASSAVFGLMHAFNPNSSGIAIFNIMLAGIVLAIPYIITGNLALSIGLHFSWNFVQGGILGFAVSGIRLDASVIQITQKGPIFWTGGVFGPEAGLLGVLGMAIIGGGSYVYIVKSGYERKVAPLFSKRYRANTKSDEQGR</sequence>
<keyword evidence="4" id="KW-1185">Reference proteome</keyword>
<feature type="transmembrane region" description="Helical" evidence="1">
    <location>
        <begin position="165"/>
        <end position="188"/>
    </location>
</feature>
<dbReference type="InterPro" id="IPR003675">
    <property type="entry name" value="Rce1/LyrA-like_dom"/>
</dbReference>
<feature type="domain" description="CAAX prenyl protease 2/Lysostaphin resistance protein A-like" evidence="2">
    <location>
        <begin position="128"/>
        <end position="230"/>
    </location>
</feature>
<keyword evidence="1" id="KW-0472">Membrane</keyword>
<feature type="transmembrane region" description="Helical" evidence="1">
    <location>
        <begin position="225"/>
        <end position="244"/>
    </location>
</feature>
<feature type="transmembrane region" description="Helical" evidence="1">
    <location>
        <begin position="125"/>
        <end position="144"/>
    </location>
</feature>
<evidence type="ECO:0000313" key="4">
    <source>
        <dbReference type="Proteomes" id="UP001207918"/>
    </source>
</evidence>
<dbReference type="Pfam" id="PF02517">
    <property type="entry name" value="Rce1-like"/>
    <property type="match status" value="1"/>
</dbReference>
<dbReference type="EMBL" id="JAGGJA010000013">
    <property type="protein sequence ID" value="MCW9708481.1"/>
    <property type="molecule type" value="Genomic_DNA"/>
</dbReference>
<keyword evidence="3" id="KW-0482">Metalloprotease</keyword>
<feature type="transmembrane region" description="Helical" evidence="1">
    <location>
        <begin position="87"/>
        <end position="113"/>
    </location>
</feature>
<dbReference type="GO" id="GO:0008237">
    <property type="term" value="F:metallopeptidase activity"/>
    <property type="evidence" value="ECO:0007669"/>
    <property type="project" value="UniProtKB-KW"/>
</dbReference>
<dbReference type="PANTHER" id="PTHR39430:SF1">
    <property type="entry name" value="PROTEASE"/>
    <property type="match status" value="1"/>
</dbReference>
<gene>
    <name evidence="3" type="ORF">J6I44_16585</name>
</gene>